<keyword evidence="5" id="KW-0106">Calcium</keyword>
<feature type="domain" description="Cadherin" evidence="9">
    <location>
        <begin position="1"/>
        <end position="74"/>
    </location>
</feature>
<feature type="domain" description="Cadherin" evidence="9">
    <location>
        <begin position="182"/>
        <end position="277"/>
    </location>
</feature>
<dbReference type="Proteomes" id="UP000247681">
    <property type="component" value="Unassembled WGS sequence"/>
</dbReference>
<evidence type="ECO:0000256" key="1">
    <source>
        <dbReference type="ARBA" id="ARBA00004370"/>
    </source>
</evidence>
<evidence type="ECO:0000256" key="5">
    <source>
        <dbReference type="ARBA" id="ARBA00022837"/>
    </source>
</evidence>
<feature type="domain" description="Cadherin" evidence="9">
    <location>
        <begin position="82"/>
        <end position="174"/>
    </location>
</feature>
<dbReference type="CDD" id="cd11304">
    <property type="entry name" value="Cadherin_repeat"/>
    <property type="match status" value="2"/>
</dbReference>
<evidence type="ECO:0000313" key="10">
    <source>
        <dbReference type="EMBL" id="PXY44340.1"/>
    </source>
</evidence>
<dbReference type="PANTHER" id="PTHR24025:SF23">
    <property type="entry name" value="NEURAL-CADHERIN"/>
    <property type="match status" value="1"/>
</dbReference>
<dbReference type="OrthoDB" id="1391570at2"/>
<proteinExistence type="predicted"/>
<reference evidence="10 11" key="1">
    <citation type="submission" date="2018-05" db="EMBL/GenBank/DDBJ databases">
        <title>Flavobacterium sp. strain IMCC34758, incomplete genome.</title>
        <authorList>
            <person name="Joung Y."/>
        </authorList>
    </citation>
    <scope>NUCLEOTIDE SEQUENCE [LARGE SCALE GENOMIC DNA]</scope>
    <source>
        <strain evidence="10 11">IMCC34758</strain>
    </source>
</reference>
<dbReference type="InterPro" id="IPR002126">
    <property type="entry name" value="Cadherin-like_dom"/>
</dbReference>
<evidence type="ECO:0000256" key="2">
    <source>
        <dbReference type="ARBA" id="ARBA00022692"/>
    </source>
</evidence>
<dbReference type="InterPro" id="IPR015919">
    <property type="entry name" value="Cadherin-like_sf"/>
</dbReference>
<comment type="subcellular location">
    <subcellularLocation>
        <location evidence="1">Membrane</location>
    </subcellularLocation>
</comment>
<keyword evidence="2" id="KW-0812">Transmembrane</keyword>
<accession>A0A2V4C363</accession>
<keyword evidence="8" id="KW-0472">Membrane</keyword>
<dbReference type="GO" id="GO:0005911">
    <property type="term" value="C:cell-cell junction"/>
    <property type="evidence" value="ECO:0007669"/>
    <property type="project" value="TreeGrafter"/>
</dbReference>
<dbReference type="GO" id="GO:0016020">
    <property type="term" value="C:membrane"/>
    <property type="evidence" value="ECO:0007669"/>
    <property type="project" value="UniProtKB-SubCell"/>
</dbReference>
<dbReference type="InterPro" id="IPR050971">
    <property type="entry name" value="Cadherin-domain_protein"/>
</dbReference>
<dbReference type="GO" id="GO:0005509">
    <property type="term" value="F:calcium ion binding"/>
    <property type="evidence" value="ECO:0007669"/>
    <property type="project" value="InterPro"/>
</dbReference>
<keyword evidence="11" id="KW-1185">Reference proteome</keyword>
<sequence length="422" mass="44155">DAANTFTYTLVAGAGSTDNSAFIISGANLQIVASPDFETKSSYAIRLRTADQGGLSFEKTFTINVNNLNEVPTDLALSATAINENVAGGTTVGVLSSVDADAANTFTYTLVAGAGSTDNSAFIISGANLQIVASPDFETKSSYAIRLRTADQGGLSFEKTFTINVNNLNEVPTDLALSATAINENVAGGTTVGVLSSVDVDAANTFTYTLVAGAGSTDNSAFIISGANLQIVASPDFETKSSYSIRIRTTDQAGLSFEKQFTITINNVCELDNGATLTSGVITATQTGASYQWIQCPATILVGENGQSYTPTAIGSYAVVITIGACSTLSSCIPVTSLANTDFEEKSKFVIYPNPSKGIVNIQSDHDADLNITNQLGQTIKTAKVTSDIVNTINLESYSDGVYFITEKKGSKLITHKLILKK</sequence>
<dbReference type="Pfam" id="PF18962">
    <property type="entry name" value="Por_Secre_tail"/>
    <property type="match status" value="1"/>
</dbReference>
<feature type="non-terminal residue" evidence="10">
    <location>
        <position position="1"/>
    </location>
</feature>
<evidence type="ECO:0000256" key="8">
    <source>
        <dbReference type="ARBA" id="ARBA00023136"/>
    </source>
</evidence>
<gene>
    <name evidence="10" type="ORF">DMB68_18150</name>
</gene>
<evidence type="ECO:0000256" key="3">
    <source>
        <dbReference type="ARBA" id="ARBA00022729"/>
    </source>
</evidence>
<dbReference type="RefSeq" id="WP_124019450.1">
    <property type="nucleotide sequence ID" value="NZ_QJHL01000004.1"/>
</dbReference>
<evidence type="ECO:0000313" key="11">
    <source>
        <dbReference type="Proteomes" id="UP000247681"/>
    </source>
</evidence>
<evidence type="ECO:0000256" key="7">
    <source>
        <dbReference type="ARBA" id="ARBA00022989"/>
    </source>
</evidence>
<dbReference type="SUPFAM" id="SSF49313">
    <property type="entry name" value="Cadherin-like"/>
    <property type="match status" value="2"/>
</dbReference>
<dbReference type="NCBIfam" id="TIGR04183">
    <property type="entry name" value="Por_Secre_tail"/>
    <property type="match status" value="1"/>
</dbReference>
<dbReference type="EMBL" id="QJHL01000004">
    <property type="protein sequence ID" value="PXY44340.1"/>
    <property type="molecule type" value="Genomic_DNA"/>
</dbReference>
<dbReference type="PRINTS" id="PR00205">
    <property type="entry name" value="CADHERIN"/>
</dbReference>
<organism evidence="10 11">
    <name type="scientific">Flavobacterium hydrophilum</name>
    <dbReference type="NCBI Taxonomy" id="2211445"/>
    <lineage>
        <taxon>Bacteria</taxon>
        <taxon>Pseudomonadati</taxon>
        <taxon>Bacteroidota</taxon>
        <taxon>Flavobacteriia</taxon>
        <taxon>Flavobacteriales</taxon>
        <taxon>Flavobacteriaceae</taxon>
        <taxon>Flavobacterium</taxon>
    </lineage>
</organism>
<protein>
    <recommendedName>
        <fullName evidence="9">Cadherin domain-containing protein</fullName>
    </recommendedName>
</protein>
<keyword evidence="6" id="KW-0130">Cell adhesion</keyword>
<dbReference type="GO" id="GO:0007156">
    <property type="term" value="P:homophilic cell adhesion via plasma membrane adhesion molecules"/>
    <property type="evidence" value="ECO:0007669"/>
    <property type="project" value="InterPro"/>
</dbReference>
<keyword evidence="3" id="KW-0732">Signal</keyword>
<evidence type="ECO:0000259" key="9">
    <source>
        <dbReference type="PROSITE" id="PS50268"/>
    </source>
</evidence>
<comment type="caution">
    <text evidence="10">The sequence shown here is derived from an EMBL/GenBank/DDBJ whole genome shotgun (WGS) entry which is preliminary data.</text>
</comment>
<dbReference type="InterPro" id="IPR026444">
    <property type="entry name" value="Secre_tail"/>
</dbReference>
<keyword evidence="4" id="KW-0677">Repeat</keyword>
<name>A0A2V4C363_9FLAO</name>
<dbReference type="PROSITE" id="PS50268">
    <property type="entry name" value="CADHERIN_2"/>
    <property type="match status" value="3"/>
</dbReference>
<keyword evidence="7" id="KW-1133">Transmembrane helix</keyword>
<dbReference type="PANTHER" id="PTHR24025">
    <property type="entry name" value="DESMOGLEIN FAMILY MEMBER"/>
    <property type="match status" value="1"/>
</dbReference>
<dbReference type="SMART" id="SM00112">
    <property type="entry name" value="CA"/>
    <property type="match status" value="2"/>
</dbReference>
<evidence type="ECO:0000256" key="4">
    <source>
        <dbReference type="ARBA" id="ARBA00022737"/>
    </source>
</evidence>
<dbReference type="AlphaFoldDB" id="A0A2V4C363"/>
<dbReference type="Gene3D" id="2.60.40.60">
    <property type="entry name" value="Cadherins"/>
    <property type="match status" value="2"/>
</dbReference>
<evidence type="ECO:0000256" key="6">
    <source>
        <dbReference type="ARBA" id="ARBA00022889"/>
    </source>
</evidence>